<dbReference type="InterPro" id="IPR043136">
    <property type="entry name" value="B30.2/SPRY_sf"/>
</dbReference>
<gene>
    <name evidence="7" type="ORF">SUNI508_06461</name>
</gene>
<feature type="compositionally biased region" description="Pro residues" evidence="5">
    <location>
        <begin position="78"/>
        <end position="98"/>
    </location>
</feature>
<evidence type="ECO:0000256" key="1">
    <source>
        <dbReference type="ARBA" id="ARBA00004370"/>
    </source>
</evidence>
<proteinExistence type="predicted"/>
<evidence type="ECO:0000256" key="4">
    <source>
        <dbReference type="ARBA" id="ARBA00023136"/>
    </source>
</evidence>
<sequence>MCFGSKDQSNAPAPRQAPLPRPQPSSIALPSKAQDTSSYSAPPGPPPSKQDGPSNDYFAPPSGPPPSSSRQAHDDGFAPPPGPPPSQDYAPPSGPPPSQGENKKHAWEEAVPDTSLLPPPPNYFGSYDRSPINNATEQEAEEGEAWCRRFPLYNPLQLDAPALNALQVGNINLFAPPSFKGAIAQTGTGVWKGYTAGASDTCIASYPPLYSVSTHSPLATGRKRTIYYEVNILKDSPKEVSLALGFVAPPYPSFRLPGWHRGSVGVHGDDGHRYINDRWGGKDFTTPFKRGETVGIGMNMSPGQGGGITTEIFHTKEGREVGRWDLHEEIDTKRDLPVTGLEGFHDLCAAIGVYDKVNFEIVFAPGQWKWKGYEG</sequence>
<keyword evidence="8" id="KW-1185">Reference proteome</keyword>
<keyword evidence="3" id="KW-1133">Transmembrane helix</keyword>
<feature type="compositionally biased region" description="Polar residues" evidence="5">
    <location>
        <begin position="1"/>
        <end position="10"/>
    </location>
</feature>
<evidence type="ECO:0000256" key="3">
    <source>
        <dbReference type="ARBA" id="ARBA00022989"/>
    </source>
</evidence>
<organism evidence="7 8">
    <name type="scientific">Seiridium unicorne</name>
    <dbReference type="NCBI Taxonomy" id="138068"/>
    <lineage>
        <taxon>Eukaryota</taxon>
        <taxon>Fungi</taxon>
        <taxon>Dikarya</taxon>
        <taxon>Ascomycota</taxon>
        <taxon>Pezizomycotina</taxon>
        <taxon>Sordariomycetes</taxon>
        <taxon>Xylariomycetidae</taxon>
        <taxon>Amphisphaeriales</taxon>
        <taxon>Sporocadaceae</taxon>
        <taxon>Seiridium</taxon>
    </lineage>
</organism>
<dbReference type="CDD" id="cd12910">
    <property type="entry name" value="SPRY_SSH4_like"/>
    <property type="match status" value="1"/>
</dbReference>
<evidence type="ECO:0000256" key="2">
    <source>
        <dbReference type="ARBA" id="ARBA00022692"/>
    </source>
</evidence>
<feature type="compositionally biased region" description="Polar residues" evidence="5">
    <location>
        <begin position="25"/>
        <end position="36"/>
    </location>
</feature>
<keyword evidence="4" id="KW-0472">Membrane</keyword>
<evidence type="ECO:0000313" key="8">
    <source>
        <dbReference type="Proteomes" id="UP001408356"/>
    </source>
</evidence>
<dbReference type="PANTHER" id="PTHR12864">
    <property type="entry name" value="RAN BINDING PROTEIN 9-RELATED"/>
    <property type="match status" value="1"/>
</dbReference>
<dbReference type="InterPro" id="IPR050618">
    <property type="entry name" value="Ubq-SigPath_Reg"/>
</dbReference>
<evidence type="ECO:0000256" key="5">
    <source>
        <dbReference type="SAM" id="MobiDB-lite"/>
    </source>
</evidence>
<dbReference type="SMART" id="SM00449">
    <property type="entry name" value="SPRY"/>
    <property type="match status" value="1"/>
</dbReference>
<dbReference type="Gene3D" id="2.60.120.920">
    <property type="match status" value="1"/>
</dbReference>
<comment type="caution">
    <text evidence="7">The sequence shown here is derived from an EMBL/GenBank/DDBJ whole genome shotgun (WGS) entry which is preliminary data.</text>
</comment>
<feature type="domain" description="SPRY" evidence="6">
    <location>
        <begin position="223"/>
        <end position="367"/>
    </location>
</feature>
<keyword evidence="2" id="KW-0812">Transmembrane</keyword>
<dbReference type="Proteomes" id="UP001408356">
    <property type="component" value="Unassembled WGS sequence"/>
</dbReference>
<protein>
    <recommendedName>
        <fullName evidence="6">SPRY domain-containing protein</fullName>
    </recommendedName>
</protein>
<evidence type="ECO:0000313" key="7">
    <source>
        <dbReference type="EMBL" id="KAK9420465.1"/>
    </source>
</evidence>
<reference evidence="7 8" key="1">
    <citation type="journal article" date="2024" name="J. Plant Pathol.">
        <title>Sequence and assembly of the genome of Seiridium unicorne, isolate CBS 538.82, causal agent of cypress canker disease.</title>
        <authorList>
            <person name="Scali E."/>
            <person name="Rocca G.D."/>
            <person name="Danti R."/>
            <person name="Garbelotto M."/>
            <person name="Barberini S."/>
            <person name="Baroncelli R."/>
            <person name="Emiliani G."/>
        </authorList>
    </citation>
    <scope>NUCLEOTIDE SEQUENCE [LARGE SCALE GENOMIC DNA]</scope>
    <source>
        <strain evidence="7 8">BM-138-508</strain>
    </source>
</reference>
<evidence type="ECO:0000259" key="6">
    <source>
        <dbReference type="SMART" id="SM00449"/>
    </source>
</evidence>
<dbReference type="EMBL" id="JARVKF010000235">
    <property type="protein sequence ID" value="KAK9420465.1"/>
    <property type="molecule type" value="Genomic_DNA"/>
</dbReference>
<name>A0ABR2V1W6_9PEZI</name>
<dbReference type="Pfam" id="PF00622">
    <property type="entry name" value="SPRY"/>
    <property type="match status" value="1"/>
</dbReference>
<accession>A0ABR2V1W6</accession>
<feature type="region of interest" description="Disordered" evidence="5">
    <location>
        <begin position="1"/>
        <end position="131"/>
    </location>
</feature>
<dbReference type="InterPro" id="IPR003877">
    <property type="entry name" value="SPRY_dom"/>
</dbReference>
<comment type="subcellular location">
    <subcellularLocation>
        <location evidence="1">Membrane</location>
    </subcellularLocation>
</comment>
<dbReference type="InterPro" id="IPR035780">
    <property type="entry name" value="SPRY_Ssh4-like"/>
</dbReference>